<protein>
    <submittedName>
        <fullName evidence="2">Uncharacterized protein</fullName>
    </submittedName>
</protein>
<dbReference type="PANTHER" id="PTHR32455">
    <property type="entry name" value="SPERM ACROSOME-ASSOCIATED PROTEIN 9"/>
    <property type="match status" value="1"/>
</dbReference>
<dbReference type="GO" id="GO:0097546">
    <property type="term" value="C:ciliary base"/>
    <property type="evidence" value="ECO:0007669"/>
    <property type="project" value="TreeGrafter"/>
</dbReference>
<evidence type="ECO:0000256" key="1">
    <source>
        <dbReference type="SAM" id="MobiDB-lite"/>
    </source>
</evidence>
<dbReference type="InterPro" id="IPR027818">
    <property type="entry name" value="SPACA9"/>
</dbReference>
<reference evidence="2" key="2">
    <citation type="submission" date="2025-08" db="UniProtKB">
        <authorList>
            <consortium name="Ensembl"/>
        </authorList>
    </citation>
    <scope>IDENTIFICATION</scope>
</reference>
<proteinExistence type="predicted"/>
<organism evidence="2 3">
    <name type="scientific">Suricata suricatta</name>
    <name type="common">Meerkat</name>
    <dbReference type="NCBI Taxonomy" id="37032"/>
    <lineage>
        <taxon>Eukaryota</taxon>
        <taxon>Metazoa</taxon>
        <taxon>Chordata</taxon>
        <taxon>Craniata</taxon>
        <taxon>Vertebrata</taxon>
        <taxon>Euteleostomi</taxon>
        <taxon>Mammalia</taxon>
        <taxon>Eutheria</taxon>
        <taxon>Laurasiatheria</taxon>
        <taxon>Carnivora</taxon>
        <taxon>Feliformia</taxon>
        <taxon>Herpestidae</taxon>
        <taxon>Suricata</taxon>
    </lineage>
</organism>
<evidence type="ECO:0000313" key="2">
    <source>
        <dbReference type="Ensembl" id="ENSSSUP00005036688.1"/>
    </source>
</evidence>
<dbReference type="GO" id="GO:0001669">
    <property type="term" value="C:acrosomal vesicle"/>
    <property type="evidence" value="ECO:0007669"/>
    <property type="project" value="TreeGrafter"/>
</dbReference>
<reference evidence="2" key="3">
    <citation type="submission" date="2025-09" db="UniProtKB">
        <authorList>
            <consortium name="Ensembl"/>
        </authorList>
    </citation>
    <scope>IDENTIFICATION</scope>
</reference>
<keyword evidence="3" id="KW-1185">Reference proteome</keyword>
<dbReference type="GO" id="GO:0036126">
    <property type="term" value="C:sperm flagellum"/>
    <property type="evidence" value="ECO:0007669"/>
    <property type="project" value="TreeGrafter"/>
</dbReference>
<reference evidence="2 3" key="1">
    <citation type="submission" date="2019-05" db="EMBL/GenBank/DDBJ databases">
        <title>A Chromosome-scale Meerkat (S. suricatta) Genome Assembly.</title>
        <authorList>
            <person name="Dudchenko O."/>
            <person name="Lieberman Aiden E."/>
            <person name="Tung J."/>
            <person name="Barreiro L.B."/>
            <person name="Clutton-Brock T.H."/>
        </authorList>
    </citation>
    <scope>NUCLEOTIDE SEQUENCE [LARGE SCALE GENOMIC DNA]</scope>
</reference>
<dbReference type="Proteomes" id="UP000472268">
    <property type="component" value="Chromosome 13"/>
</dbReference>
<dbReference type="Ensembl" id="ENSSSUT00005041781.1">
    <property type="protein sequence ID" value="ENSSSUP00005036688.1"/>
    <property type="gene ID" value="ENSSSUG00005023469.1"/>
</dbReference>
<name>A0A673VGL3_SURSU</name>
<feature type="region of interest" description="Disordered" evidence="1">
    <location>
        <begin position="184"/>
        <end position="203"/>
    </location>
</feature>
<dbReference type="Pfam" id="PF15120">
    <property type="entry name" value="SPACA9"/>
    <property type="match status" value="1"/>
</dbReference>
<sequence length="259" mass="28625">MAKNASLEGKGAWARLQCVLDRLGDREWGGGEERGREPAGPRLQSRLRGRGRIAVLFPQAPVLPPGPPRETVNEAKAALRSIKQYRLFQRQQFPFIAALEHCREDAHDKIRPIASIGQPRASGLLWLHGRAGSSPPSWRLSEAPPLYKAAGLGRNHSDHLGRQPQHRKAAGFDLGLCSCWRREERPPASPPGSGRRGEAPTKWARMLRRRAAIPKGRVRKAVSRVSALSTVSDVRKGSQLLHLRHVPTGAVVRFRHGAT</sequence>
<accession>A0A673VGL3</accession>
<dbReference type="PANTHER" id="PTHR32455:SF1">
    <property type="entry name" value="SPERM ACROSOME-ASSOCIATED PROTEIN 9"/>
    <property type="match status" value="1"/>
</dbReference>
<dbReference type="AlphaFoldDB" id="A0A673VGL3"/>
<evidence type="ECO:0000313" key="3">
    <source>
        <dbReference type="Proteomes" id="UP000472268"/>
    </source>
</evidence>